<feature type="region of interest" description="Disordered" evidence="1">
    <location>
        <begin position="242"/>
        <end position="303"/>
    </location>
</feature>
<organism evidence="2 3">
    <name type="scientific">Periplaneta americana</name>
    <name type="common">American cockroach</name>
    <name type="synonym">Blatta americana</name>
    <dbReference type="NCBI Taxonomy" id="6978"/>
    <lineage>
        <taxon>Eukaryota</taxon>
        <taxon>Metazoa</taxon>
        <taxon>Ecdysozoa</taxon>
        <taxon>Arthropoda</taxon>
        <taxon>Hexapoda</taxon>
        <taxon>Insecta</taxon>
        <taxon>Pterygota</taxon>
        <taxon>Neoptera</taxon>
        <taxon>Polyneoptera</taxon>
        <taxon>Dictyoptera</taxon>
        <taxon>Blattodea</taxon>
        <taxon>Blattoidea</taxon>
        <taxon>Blattidae</taxon>
        <taxon>Blattinae</taxon>
        <taxon>Periplaneta</taxon>
    </lineage>
</organism>
<feature type="compositionally biased region" description="Basic and acidic residues" evidence="1">
    <location>
        <begin position="147"/>
        <end position="165"/>
    </location>
</feature>
<accession>A0ABQ8SCV8</accession>
<feature type="compositionally biased region" description="Polar residues" evidence="1">
    <location>
        <begin position="253"/>
        <end position="268"/>
    </location>
</feature>
<evidence type="ECO:0000256" key="1">
    <source>
        <dbReference type="SAM" id="MobiDB-lite"/>
    </source>
</evidence>
<feature type="region of interest" description="Disordered" evidence="1">
    <location>
        <begin position="147"/>
        <end position="173"/>
    </location>
</feature>
<reference evidence="2 3" key="1">
    <citation type="journal article" date="2022" name="Allergy">
        <title>Genome assembly and annotation of Periplaneta americana reveal a comprehensive cockroach allergen profile.</title>
        <authorList>
            <person name="Wang L."/>
            <person name="Xiong Q."/>
            <person name="Saelim N."/>
            <person name="Wang L."/>
            <person name="Nong W."/>
            <person name="Wan A.T."/>
            <person name="Shi M."/>
            <person name="Liu X."/>
            <person name="Cao Q."/>
            <person name="Hui J.H.L."/>
            <person name="Sookrung N."/>
            <person name="Leung T.F."/>
            <person name="Tungtrongchitr A."/>
            <person name="Tsui S.K.W."/>
        </authorList>
    </citation>
    <scope>NUCLEOTIDE SEQUENCE [LARGE SCALE GENOMIC DNA]</scope>
    <source>
        <strain evidence="2">PWHHKU_190912</strain>
    </source>
</reference>
<keyword evidence="3" id="KW-1185">Reference proteome</keyword>
<comment type="caution">
    <text evidence="2">The sequence shown here is derived from an EMBL/GenBank/DDBJ whole genome shotgun (WGS) entry which is preliminary data.</text>
</comment>
<name>A0ABQ8SCV8_PERAM</name>
<sequence length="665" mass="74992">MRGTVFLPYYKQVMDQISKILNRHKVDTLFLPTKQVQTKFYEALQAILSRFGTFTSEEFADDEKSKLAHSLKDFIDVIIELNGTESEKLDALLFSTMKFVVLEWKPMKLTAIIYLLIAFKEPGGSLLPSHKPAIGFYPVGRGTRTERDKFADTRGENETKERTDGDSSSEELVEDKISENKYIDEENEDILIVNIDEGEKREEECISDEIQMESAYEDEATEAISVEGRYLVEVPWPVTNPESRKKRTKCRKVNSTEAGDSLVTSTRTGSDRIEECGGPSTSSSSSSTSPDDDDDDDVKLDDSNYSESVGVKIYCIEGSYTWYKLRKQLKSLIKCVKDKTEALEVVRILQPVHSIVRCAMEAVVLLENNCRCPPAASPYLFVFFDGSIGDVVECLTKVLSTVSFTRIEDFEEVFVICVEIVGILLHLPDLPYVLHIKMFSPNKTSVEILQRSLEISKKNVHLQKALASVVGDISCVISGSCLYLRKMDVAQVTYKMVCVECHPDRKLYCASELDYMETFEARILKCLDLVNSEYSEVLVNIALLNHSLGGLQFGTSLQHVVRALGFSSCSDFLQKDSHHLLPFLVPAMLKLPGAVKLLDDIGKFMMIEPKVLIEESFQTSSSLTNLLIMFGGIMGSFETKRKTEFDLTQKLSMLKEDLCMFNIRK</sequence>
<protein>
    <submittedName>
        <fullName evidence="2">Uncharacterized protein</fullName>
    </submittedName>
</protein>
<feature type="compositionally biased region" description="Acidic residues" evidence="1">
    <location>
        <begin position="290"/>
        <end position="299"/>
    </location>
</feature>
<dbReference type="EMBL" id="JAJSOF020000029">
    <property type="protein sequence ID" value="KAJ4431845.1"/>
    <property type="molecule type" value="Genomic_DNA"/>
</dbReference>
<dbReference type="Proteomes" id="UP001148838">
    <property type="component" value="Unassembled WGS sequence"/>
</dbReference>
<gene>
    <name evidence="2" type="ORF">ANN_20451</name>
</gene>
<proteinExistence type="predicted"/>
<evidence type="ECO:0000313" key="3">
    <source>
        <dbReference type="Proteomes" id="UP001148838"/>
    </source>
</evidence>
<evidence type="ECO:0000313" key="2">
    <source>
        <dbReference type="EMBL" id="KAJ4431845.1"/>
    </source>
</evidence>
<feature type="compositionally biased region" description="Low complexity" evidence="1">
    <location>
        <begin position="280"/>
        <end position="289"/>
    </location>
</feature>